<dbReference type="EMBL" id="JBHSEG010000004">
    <property type="protein sequence ID" value="MFC4454239.1"/>
    <property type="molecule type" value="Genomic_DNA"/>
</dbReference>
<proteinExistence type="predicted"/>
<sequence>MNEPRTTGPLRPPARPPLILVTTLLLALTACGGGPTGRGPTTTPPGHQVPVPAPIGTPTGTGVQATIGAAGGTLTTADGSVRIDIPAGALSGDQTVGLQPITRTAPGGTGQAYRLSPEGLTFARPVRLTFSYTDQDVSGSAPEVLSLGFQDVRGVWQYHRAPTRDVAAKTVSVETTHFSDWSLLEGIQLKPLSAEVEVGGSLDLQLITCLHPDGETEGPIPSSSCGPAAAAFTAHSWAANGAVGGNSTAGTVAETGNGQGTARYTAPMKPPGKNPVAVSVRVSDLMLGDVTVVANVQVRPPANTWQGYVFYTETGRQPWKMQDGFEGAGSNYAKQTHTFKVVGETPVDAWNTTLLLEQEGSAEYSSIGHREKKIYEICQAFGEKILRHHFIYDRNFQMSGTVKATLEARLHLSDGHYSLSFAPKLVPMTGQDKTVDIYKDGCAHTVNDHSSTKPVNTSEEPLNTNVEGALDPAHPNVLKGKAEGSSTVFIQPTQYLLSWDLKRGP</sequence>
<evidence type="ECO:0000313" key="3">
    <source>
        <dbReference type="Proteomes" id="UP001595939"/>
    </source>
</evidence>
<dbReference type="PROSITE" id="PS51257">
    <property type="entry name" value="PROKAR_LIPOPROTEIN"/>
    <property type="match status" value="1"/>
</dbReference>
<dbReference type="Gene3D" id="2.60.220.30">
    <property type="match status" value="1"/>
</dbReference>
<dbReference type="InterPro" id="IPR000906">
    <property type="entry name" value="ZU5_dom"/>
</dbReference>
<reference evidence="3" key="1">
    <citation type="journal article" date="2019" name="Int. J. Syst. Evol. Microbiol.">
        <title>The Global Catalogue of Microorganisms (GCM) 10K type strain sequencing project: providing services to taxonomists for standard genome sequencing and annotation.</title>
        <authorList>
            <consortium name="The Broad Institute Genomics Platform"/>
            <consortium name="The Broad Institute Genome Sequencing Center for Infectious Disease"/>
            <person name="Wu L."/>
            <person name="Ma J."/>
        </authorList>
    </citation>
    <scope>NUCLEOTIDE SEQUENCE [LARGE SCALE GENOMIC DNA]</scope>
    <source>
        <strain evidence="3">CCUG 39970</strain>
    </source>
</reference>
<accession>A0ABV8Y7M3</accession>
<protein>
    <recommendedName>
        <fullName evidence="1">ZU5 domain-containing protein</fullName>
    </recommendedName>
</protein>
<gene>
    <name evidence="2" type="ORF">ACFO0P_10685</name>
</gene>
<keyword evidence="3" id="KW-1185">Reference proteome</keyword>
<organism evidence="2 3">
    <name type="scientific">Deinococcus sonorensis</name>
    <dbReference type="NCBI Taxonomy" id="309891"/>
    <lineage>
        <taxon>Bacteria</taxon>
        <taxon>Thermotogati</taxon>
        <taxon>Deinococcota</taxon>
        <taxon>Deinococci</taxon>
        <taxon>Deinococcales</taxon>
        <taxon>Deinococcaceae</taxon>
        <taxon>Deinococcus</taxon>
    </lineage>
</organism>
<evidence type="ECO:0000313" key="2">
    <source>
        <dbReference type="EMBL" id="MFC4454239.1"/>
    </source>
</evidence>
<dbReference type="PROSITE" id="PS51145">
    <property type="entry name" value="ZU5"/>
    <property type="match status" value="1"/>
</dbReference>
<comment type="caution">
    <text evidence="2">The sequence shown here is derived from an EMBL/GenBank/DDBJ whole genome shotgun (WGS) entry which is preliminary data.</text>
</comment>
<name>A0ABV8Y7M3_9DEIO</name>
<evidence type="ECO:0000259" key="1">
    <source>
        <dbReference type="PROSITE" id="PS51145"/>
    </source>
</evidence>
<feature type="domain" description="ZU5" evidence="1">
    <location>
        <begin position="61"/>
        <end position="187"/>
    </location>
</feature>
<dbReference type="Proteomes" id="UP001595939">
    <property type="component" value="Unassembled WGS sequence"/>
</dbReference>